<accession>A0A927MX23</accession>
<dbReference type="EC" id="3.2.1.23" evidence="3 6"/>
<dbReference type="Gene3D" id="2.60.40.1180">
    <property type="entry name" value="Golgi alpha-mannosidase II"/>
    <property type="match status" value="1"/>
</dbReference>
<keyword evidence="5 6" id="KW-0326">Glycosidase</keyword>
<dbReference type="PANTHER" id="PTHR36447:SF1">
    <property type="entry name" value="BETA-GALACTOSIDASE GANA"/>
    <property type="match status" value="1"/>
</dbReference>
<dbReference type="PIRSF" id="PIRSF001084">
    <property type="entry name" value="B-galactosidase"/>
    <property type="match status" value="1"/>
</dbReference>
<dbReference type="Gene3D" id="3.40.50.880">
    <property type="match status" value="1"/>
</dbReference>
<feature type="domain" description="Beta-galactosidase C-terminal" evidence="13">
    <location>
        <begin position="618"/>
        <end position="673"/>
    </location>
</feature>
<feature type="domain" description="Beta-galactosidase trimerisation" evidence="12">
    <location>
        <begin position="408"/>
        <end position="609"/>
    </location>
</feature>
<dbReference type="GO" id="GO:0004565">
    <property type="term" value="F:beta-galactosidase activity"/>
    <property type="evidence" value="ECO:0007669"/>
    <property type="project" value="UniProtKB-EC"/>
</dbReference>
<keyword evidence="9" id="KW-0862">Zinc</keyword>
<dbReference type="InterPro" id="IPR013738">
    <property type="entry name" value="Beta_galactosidase_Trimer"/>
</dbReference>
<proteinExistence type="inferred from homology"/>
<evidence type="ECO:0000256" key="6">
    <source>
        <dbReference type="PIRNR" id="PIRNR001084"/>
    </source>
</evidence>
<evidence type="ECO:0000256" key="3">
    <source>
        <dbReference type="ARBA" id="ARBA00012756"/>
    </source>
</evidence>
<feature type="active site" description="Nucleophile" evidence="7">
    <location>
        <position position="319"/>
    </location>
</feature>
<feature type="binding site" evidence="8">
    <location>
        <position position="327"/>
    </location>
    <ligand>
        <name>substrate</name>
    </ligand>
</feature>
<dbReference type="SUPFAM" id="SSF51445">
    <property type="entry name" value="(Trans)glycosidases"/>
    <property type="match status" value="1"/>
</dbReference>
<dbReference type="SUPFAM" id="SSF52317">
    <property type="entry name" value="Class I glutamine amidotransferase-like"/>
    <property type="match status" value="1"/>
</dbReference>
<dbReference type="AlphaFoldDB" id="A0A927MX23"/>
<dbReference type="Pfam" id="PF02449">
    <property type="entry name" value="Glyco_hydro_42"/>
    <property type="match status" value="1"/>
</dbReference>
<evidence type="ECO:0000259" key="13">
    <source>
        <dbReference type="Pfam" id="PF08533"/>
    </source>
</evidence>
<evidence type="ECO:0000256" key="2">
    <source>
        <dbReference type="ARBA" id="ARBA00005940"/>
    </source>
</evidence>
<organism evidence="14 15">
    <name type="scientific">Actinopolymorpha pittospori</name>
    <dbReference type="NCBI Taxonomy" id="648752"/>
    <lineage>
        <taxon>Bacteria</taxon>
        <taxon>Bacillati</taxon>
        <taxon>Actinomycetota</taxon>
        <taxon>Actinomycetes</taxon>
        <taxon>Propionibacteriales</taxon>
        <taxon>Actinopolymorphaceae</taxon>
        <taxon>Actinopolymorpha</taxon>
    </lineage>
</organism>
<evidence type="ECO:0000259" key="12">
    <source>
        <dbReference type="Pfam" id="PF08532"/>
    </source>
</evidence>
<gene>
    <name evidence="14" type="ORF">HEB94_004670</name>
</gene>
<dbReference type="Proteomes" id="UP000638648">
    <property type="component" value="Unassembled WGS sequence"/>
</dbReference>
<keyword evidence="4 6" id="KW-0378">Hydrolase</keyword>
<evidence type="ECO:0000256" key="1">
    <source>
        <dbReference type="ARBA" id="ARBA00001412"/>
    </source>
</evidence>
<dbReference type="CDD" id="cd03143">
    <property type="entry name" value="A4_beta-galactosidase_middle_domain"/>
    <property type="match status" value="1"/>
</dbReference>
<evidence type="ECO:0000256" key="4">
    <source>
        <dbReference type="ARBA" id="ARBA00022801"/>
    </source>
</evidence>
<feature type="binding site" evidence="9">
    <location>
        <position position="171"/>
    </location>
    <ligand>
        <name>Zn(2+)</name>
        <dbReference type="ChEBI" id="CHEBI:29105"/>
    </ligand>
</feature>
<dbReference type="EMBL" id="JADBEM010000001">
    <property type="protein sequence ID" value="MBE1607822.1"/>
    <property type="molecule type" value="Genomic_DNA"/>
</dbReference>
<comment type="similarity">
    <text evidence="2 6">Belongs to the glycosyl hydrolase 42 family.</text>
</comment>
<sequence>MRATSITGKTGHPAWPTSGLSFGGDYNPEQWSEQTWAEDVELMREAGVSLVTLGVFSWGSLEPREGEFDFGWMDRVLDLLHGADIGVDLATPTASPPIWLHQKYPDILPVTRTGERYSQGGRLGWCASHPIWREQALRVVRAVAERYGAHPALRLWHVGNEFGGGNRLCYCDHSAAHFRRWLRARYDAIEAVNEAWGTAFWGHRYADFDQILPPRDSETVGNPGLVLDFNRFASDALLEHYRAERALLGEISPGVPATTNFMVGRGPHVVDYARWAPEMDLLANDHYTYGNDDARAQDLAFSADRMRGLDRGAPWLLMEHSASAVSWQPRNLAKEPGELARNSLAHVARGSDGAMFFQWRQSVAGAEQFHSAMVPHTGTRSRVWREVVDLGETLRSIAEVRGSLVEPARVALLVDDEAGWAWRAGPKPHQSLDLAGVARAYHRALWDRNVLVDVVAPWTSLDGYTLVLVPALFLVNDELAGRLETFARGGGQVVVSYLSGIVDESNRVRAGGYPGAFRDLLGVFVEEFRVLLEGQVETLDNGWGVSDWTECLHADDAAVVASYTSGALTGLPAVTRRELGAGAAWYVSANLDAAALRDLLGGVVDDAGITGPIQAPVGVEAVRRRGEAADYLFLINHTDAEARLRVSGVELITQARVAGDLTLPAGAVAIIREGR</sequence>
<keyword evidence="9" id="KW-0479">Metal-binding</keyword>
<feature type="domain" description="Glycoside hydrolase family 42 N-terminal" evidence="11">
    <location>
        <begin position="25"/>
        <end position="396"/>
    </location>
</feature>
<evidence type="ECO:0000256" key="8">
    <source>
        <dbReference type="PIRSR" id="PIRSR001084-2"/>
    </source>
</evidence>
<evidence type="ECO:0000256" key="7">
    <source>
        <dbReference type="PIRSR" id="PIRSR001084-1"/>
    </source>
</evidence>
<dbReference type="InterPro" id="IPR003476">
    <property type="entry name" value="Glyco_hydro_42"/>
</dbReference>
<dbReference type="Gene3D" id="3.20.20.80">
    <property type="entry name" value="Glycosidases"/>
    <property type="match status" value="1"/>
</dbReference>
<keyword evidence="15" id="KW-1185">Reference proteome</keyword>
<dbReference type="InterPro" id="IPR017853">
    <property type="entry name" value="GH"/>
</dbReference>
<evidence type="ECO:0000313" key="15">
    <source>
        <dbReference type="Proteomes" id="UP000638648"/>
    </source>
</evidence>
<dbReference type="GO" id="GO:0006012">
    <property type="term" value="P:galactose metabolic process"/>
    <property type="evidence" value="ECO:0007669"/>
    <property type="project" value="InterPro"/>
</dbReference>
<comment type="catalytic activity">
    <reaction evidence="1 6">
        <text>Hydrolysis of terminal non-reducing beta-D-galactose residues in beta-D-galactosides.</text>
        <dbReference type="EC" id="3.2.1.23"/>
    </reaction>
</comment>
<dbReference type="InterPro" id="IPR013739">
    <property type="entry name" value="Beta_galactosidase_C"/>
</dbReference>
<evidence type="ECO:0000259" key="11">
    <source>
        <dbReference type="Pfam" id="PF02449"/>
    </source>
</evidence>
<dbReference type="Pfam" id="PF08533">
    <property type="entry name" value="Glyco_hydro_42C"/>
    <property type="match status" value="1"/>
</dbReference>
<dbReference type="InterPro" id="IPR029062">
    <property type="entry name" value="Class_I_gatase-like"/>
</dbReference>
<reference evidence="14" key="1">
    <citation type="submission" date="2020-10" db="EMBL/GenBank/DDBJ databases">
        <title>Sequencing the genomes of 1000 actinobacteria strains.</title>
        <authorList>
            <person name="Klenk H.-P."/>
        </authorList>
    </citation>
    <scope>NUCLEOTIDE SEQUENCE</scope>
    <source>
        <strain evidence="14">DSM 45354</strain>
    </source>
</reference>
<feature type="binding site" evidence="9">
    <location>
        <position position="126"/>
    </location>
    <ligand>
        <name>Zn(2+)</name>
        <dbReference type="ChEBI" id="CHEBI:29105"/>
    </ligand>
</feature>
<evidence type="ECO:0000256" key="5">
    <source>
        <dbReference type="ARBA" id="ARBA00023295"/>
    </source>
</evidence>
<dbReference type="InterPro" id="IPR013529">
    <property type="entry name" value="Glyco_hydro_42_N"/>
</dbReference>
<dbReference type="Pfam" id="PF08532">
    <property type="entry name" value="Glyco_hydro_42M"/>
    <property type="match status" value="1"/>
</dbReference>
<evidence type="ECO:0000256" key="10">
    <source>
        <dbReference type="SAM" id="MobiDB-lite"/>
    </source>
</evidence>
<dbReference type="GO" id="GO:0046872">
    <property type="term" value="F:metal ion binding"/>
    <property type="evidence" value="ECO:0007669"/>
    <property type="project" value="UniProtKB-KW"/>
</dbReference>
<feature type="binding site" evidence="8">
    <location>
        <position position="160"/>
    </location>
    <ligand>
        <name>substrate</name>
    </ligand>
</feature>
<dbReference type="GO" id="GO:0009341">
    <property type="term" value="C:beta-galactosidase complex"/>
    <property type="evidence" value="ECO:0007669"/>
    <property type="project" value="InterPro"/>
</dbReference>
<dbReference type="InterPro" id="IPR013780">
    <property type="entry name" value="Glyco_hydro_b"/>
</dbReference>
<feature type="binding site" evidence="9">
    <location>
        <position position="169"/>
    </location>
    <ligand>
        <name>Zn(2+)</name>
        <dbReference type="ChEBI" id="CHEBI:29105"/>
    </ligand>
</feature>
<evidence type="ECO:0000313" key="14">
    <source>
        <dbReference type="EMBL" id="MBE1607822.1"/>
    </source>
</evidence>
<dbReference type="PANTHER" id="PTHR36447">
    <property type="entry name" value="BETA-GALACTOSIDASE GANA"/>
    <property type="match status" value="1"/>
</dbReference>
<feature type="active site" description="Proton donor" evidence="7">
    <location>
        <position position="161"/>
    </location>
</feature>
<dbReference type="RefSeq" id="WP_202896483.1">
    <property type="nucleotide sequence ID" value="NZ_BAABJL010000040.1"/>
</dbReference>
<feature type="binding site" evidence="8">
    <location>
        <position position="122"/>
    </location>
    <ligand>
        <name>substrate</name>
    </ligand>
</feature>
<name>A0A927MX23_9ACTN</name>
<protein>
    <recommendedName>
        <fullName evidence="3 6">Beta-galactosidase</fullName>
        <shortName evidence="6">Beta-gal</shortName>
        <ecNumber evidence="3 6">3.2.1.23</ecNumber>
    </recommendedName>
</protein>
<comment type="caution">
    <text evidence="14">The sequence shown here is derived from an EMBL/GenBank/DDBJ whole genome shotgun (WGS) entry which is preliminary data.</text>
</comment>
<feature type="region of interest" description="Disordered" evidence="10">
    <location>
        <begin position="1"/>
        <end position="23"/>
    </location>
</feature>
<evidence type="ECO:0000256" key="9">
    <source>
        <dbReference type="PIRSR" id="PIRSR001084-3"/>
    </source>
</evidence>